<dbReference type="EMBL" id="MLAK01000914">
    <property type="protein sequence ID" value="OHT01392.1"/>
    <property type="molecule type" value="Genomic_DNA"/>
</dbReference>
<gene>
    <name evidence="2" type="ORF">TRFO_31826</name>
</gene>
<dbReference type="Proteomes" id="UP000179807">
    <property type="component" value="Unassembled WGS sequence"/>
</dbReference>
<keyword evidence="1" id="KW-0812">Transmembrane</keyword>
<keyword evidence="1" id="KW-1133">Transmembrane helix</keyword>
<organism evidence="2 3">
    <name type="scientific">Tritrichomonas foetus</name>
    <dbReference type="NCBI Taxonomy" id="1144522"/>
    <lineage>
        <taxon>Eukaryota</taxon>
        <taxon>Metamonada</taxon>
        <taxon>Parabasalia</taxon>
        <taxon>Tritrichomonadida</taxon>
        <taxon>Tritrichomonadidae</taxon>
        <taxon>Tritrichomonas</taxon>
    </lineage>
</organism>
<feature type="transmembrane region" description="Helical" evidence="1">
    <location>
        <begin position="12"/>
        <end position="30"/>
    </location>
</feature>
<dbReference type="GeneID" id="94842857"/>
<accession>A0A1J4JSJ5</accession>
<protein>
    <submittedName>
        <fullName evidence="2">Uncharacterized protein</fullName>
    </submittedName>
</protein>
<dbReference type="AlphaFoldDB" id="A0A1J4JSJ5"/>
<proteinExistence type="predicted"/>
<sequence>MNVSDSINNIGYFVILIFIFLYFYRLYIWLTNDSTFGEEMLLHESNPKPSLRPKTNLEPVNDIFLTIICKLSPKYKEAKNQLTNLKLLINDLLPNELKFEVICPITNPSGKILRNLSELQKLIPGMKIFNLEFNDTQNFVICSFFSRGIWIVDASSIKYSINEIIKKNKSKRFNYAIFSSPEICQGKNSMAKIVAISKISSIQLFRNLHHFGIGSGMEMLILCNMLNIKIALKTYPFSTKLYDIIILYANALYGSFITLLYKFKVYSIKGNNSKKNR</sequence>
<feature type="transmembrane region" description="Helical" evidence="1">
    <location>
        <begin position="244"/>
        <end position="263"/>
    </location>
</feature>
<evidence type="ECO:0000313" key="3">
    <source>
        <dbReference type="Proteomes" id="UP000179807"/>
    </source>
</evidence>
<reference evidence="2" key="1">
    <citation type="submission" date="2016-10" db="EMBL/GenBank/DDBJ databases">
        <authorList>
            <person name="Benchimol M."/>
            <person name="Almeida L.G."/>
            <person name="Vasconcelos A.T."/>
            <person name="Perreira-Neves A."/>
            <person name="Rosa I.A."/>
            <person name="Tasca T."/>
            <person name="Bogo M.R."/>
            <person name="de Souza W."/>
        </authorList>
    </citation>
    <scope>NUCLEOTIDE SEQUENCE [LARGE SCALE GENOMIC DNA]</scope>
    <source>
        <strain evidence="2">K</strain>
    </source>
</reference>
<name>A0A1J4JSJ5_9EUKA</name>
<keyword evidence="3" id="KW-1185">Reference proteome</keyword>
<evidence type="ECO:0000256" key="1">
    <source>
        <dbReference type="SAM" id="Phobius"/>
    </source>
</evidence>
<comment type="caution">
    <text evidence="2">The sequence shown here is derived from an EMBL/GenBank/DDBJ whole genome shotgun (WGS) entry which is preliminary data.</text>
</comment>
<dbReference type="RefSeq" id="XP_068354528.1">
    <property type="nucleotide sequence ID" value="XM_068508153.1"/>
</dbReference>
<evidence type="ECO:0000313" key="2">
    <source>
        <dbReference type="EMBL" id="OHT01392.1"/>
    </source>
</evidence>
<keyword evidence="1" id="KW-0472">Membrane</keyword>
<dbReference type="VEuPathDB" id="TrichDB:TRFO_31826"/>